<dbReference type="AlphaFoldDB" id="A0A0P1IRH5"/>
<dbReference type="EMBL" id="CYUE01000020">
    <property type="protein sequence ID" value="CUK26052.1"/>
    <property type="molecule type" value="Genomic_DNA"/>
</dbReference>
<accession>A0A0P1IRH5</accession>
<dbReference type="Proteomes" id="UP000051184">
    <property type="component" value="Unassembled WGS sequence"/>
</dbReference>
<protein>
    <submittedName>
        <fullName evidence="1">Uncharacterized protein</fullName>
    </submittedName>
</protein>
<evidence type="ECO:0000313" key="2">
    <source>
        <dbReference type="Proteomes" id="UP000051184"/>
    </source>
</evidence>
<name>A0A0P1IRH5_9RHOB</name>
<organism evidence="1 2">
    <name type="scientific">Cognatishimia activa</name>
    <dbReference type="NCBI Taxonomy" id="1715691"/>
    <lineage>
        <taxon>Bacteria</taxon>
        <taxon>Pseudomonadati</taxon>
        <taxon>Pseudomonadota</taxon>
        <taxon>Alphaproteobacteria</taxon>
        <taxon>Rhodobacterales</taxon>
        <taxon>Paracoccaceae</taxon>
        <taxon>Cognatishimia</taxon>
    </lineage>
</organism>
<proteinExistence type="predicted"/>
<reference evidence="2" key="1">
    <citation type="submission" date="2015-09" db="EMBL/GenBank/DDBJ databases">
        <authorList>
            <person name="Rodrigo-Torres Lidia"/>
            <person name="Arahal R.David."/>
        </authorList>
    </citation>
    <scope>NUCLEOTIDE SEQUENCE [LARGE SCALE GENOMIC DNA]</scope>
    <source>
        <strain evidence="2">CECT 5114</strain>
    </source>
</reference>
<keyword evidence="2" id="KW-1185">Reference proteome</keyword>
<gene>
    <name evidence="1" type="ORF">TA5114_01859</name>
</gene>
<sequence>MSGPRAEAIYSPKFFRLLMVSPGGKDGSGCLVIRVTETSISVHASLELFYMNDKGLA</sequence>
<dbReference type="STRING" id="1715691.TA5113_02167"/>
<evidence type="ECO:0000313" key="1">
    <source>
        <dbReference type="EMBL" id="CUK26052.1"/>
    </source>
</evidence>